<reference evidence="2" key="1">
    <citation type="submission" date="2022-04" db="EMBL/GenBank/DDBJ databases">
        <title>Carnegiea gigantea Genome sequencing and assembly v2.</title>
        <authorList>
            <person name="Copetti D."/>
            <person name="Sanderson M.J."/>
            <person name="Burquez A."/>
            <person name="Wojciechowski M.F."/>
        </authorList>
    </citation>
    <scope>NUCLEOTIDE SEQUENCE</scope>
    <source>
        <strain evidence="2">SGP5-SGP5p</strain>
        <tissue evidence="2">Aerial part</tissue>
    </source>
</reference>
<name>A0A9Q1QJF6_9CARY</name>
<accession>A0A9Q1QJF6</accession>
<evidence type="ECO:0000313" key="2">
    <source>
        <dbReference type="EMBL" id="KAJ8444883.1"/>
    </source>
</evidence>
<keyword evidence="3" id="KW-1185">Reference proteome</keyword>
<proteinExistence type="predicted"/>
<evidence type="ECO:0000313" key="3">
    <source>
        <dbReference type="Proteomes" id="UP001153076"/>
    </source>
</evidence>
<dbReference type="Proteomes" id="UP001153076">
    <property type="component" value="Unassembled WGS sequence"/>
</dbReference>
<dbReference type="AlphaFoldDB" id="A0A9Q1QJF6"/>
<dbReference type="EMBL" id="JAKOGI010000083">
    <property type="protein sequence ID" value="KAJ8444883.1"/>
    <property type="molecule type" value="Genomic_DNA"/>
</dbReference>
<feature type="compositionally biased region" description="Basic and acidic residues" evidence="1">
    <location>
        <begin position="180"/>
        <end position="196"/>
    </location>
</feature>
<feature type="region of interest" description="Disordered" evidence="1">
    <location>
        <begin position="174"/>
        <end position="209"/>
    </location>
</feature>
<gene>
    <name evidence="2" type="ORF">Cgig2_015229</name>
</gene>
<evidence type="ECO:0000256" key="1">
    <source>
        <dbReference type="SAM" id="MobiDB-lite"/>
    </source>
</evidence>
<comment type="caution">
    <text evidence="2">The sequence shown here is derived from an EMBL/GenBank/DDBJ whole genome shotgun (WGS) entry which is preliminary data.</text>
</comment>
<sequence>MKYGFVRFRSKEEVRRQFFHPVGSCYGVTWRNPKSCVTLKGRFVRNNNHSKWKWIPKRRLVVDISPIKNDFDEVNVTHNSQEVVGLRLVNTQANKVAHDHENVHQHHFGRVDQEVSSKASGTLFLPIGTAKTHPTYIGKLITQKKKKKTLVGIVVVSESSTNDIEEPTYFISRRQPMSPDTKKISNTKEKVQESTRQDSPALQNLLEKV</sequence>
<organism evidence="2 3">
    <name type="scientific">Carnegiea gigantea</name>
    <dbReference type="NCBI Taxonomy" id="171969"/>
    <lineage>
        <taxon>Eukaryota</taxon>
        <taxon>Viridiplantae</taxon>
        <taxon>Streptophyta</taxon>
        <taxon>Embryophyta</taxon>
        <taxon>Tracheophyta</taxon>
        <taxon>Spermatophyta</taxon>
        <taxon>Magnoliopsida</taxon>
        <taxon>eudicotyledons</taxon>
        <taxon>Gunneridae</taxon>
        <taxon>Pentapetalae</taxon>
        <taxon>Caryophyllales</taxon>
        <taxon>Cactineae</taxon>
        <taxon>Cactaceae</taxon>
        <taxon>Cactoideae</taxon>
        <taxon>Echinocereeae</taxon>
        <taxon>Carnegiea</taxon>
    </lineage>
</organism>
<protein>
    <submittedName>
        <fullName evidence="2">Uncharacterized protein</fullName>
    </submittedName>
</protein>